<dbReference type="SUPFAM" id="SSF51905">
    <property type="entry name" value="FAD/NAD(P)-binding domain"/>
    <property type="match status" value="1"/>
</dbReference>
<name>A0A7Y9C816_9FLAO</name>
<protein>
    <submittedName>
        <fullName evidence="1">Lycopene cyclase</fullName>
    </submittedName>
</protein>
<dbReference type="EMBL" id="JACBJI010000006">
    <property type="protein sequence ID" value="NYA71957.1"/>
    <property type="molecule type" value="Genomic_DNA"/>
</dbReference>
<dbReference type="Proteomes" id="UP000535020">
    <property type="component" value="Unassembled WGS sequence"/>
</dbReference>
<reference evidence="1 2" key="1">
    <citation type="submission" date="2020-07" db="EMBL/GenBank/DDBJ databases">
        <authorList>
            <person name="Sun Q."/>
        </authorList>
    </citation>
    <scope>NUCLEOTIDE SEQUENCE [LARGE SCALE GENOMIC DNA]</scope>
    <source>
        <strain evidence="1 2">MAH-1</strain>
    </source>
</reference>
<dbReference type="AlphaFoldDB" id="A0A7Y9C816"/>
<dbReference type="RefSeq" id="WP_176006768.1">
    <property type="nucleotide sequence ID" value="NZ_JABWMI010000015.1"/>
</dbReference>
<comment type="caution">
    <text evidence="1">The sequence shown here is derived from an EMBL/GenBank/DDBJ whole genome shotgun (WGS) entry which is preliminary data.</text>
</comment>
<organism evidence="1 2">
    <name type="scientific">Flavobacterium agri</name>
    <dbReference type="NCBI Taxonomy" id="2743471"/>
    <lineage>
        <taxon>Bacteria</taxon>
        <taxon>Pseudomonadati</taxon>
        <taxon>Bacteroidota</taxon>
        <taxon>Flavobacteriia</taxon>
        <taxon>Flavobacteriales</taxon>
        <taxon>Flavobacteriaceae</taxon>
        <taxon>Flavobacterium</taxon>
    </lineage>
</organism>
<proteinExistence type="predicted"/>
<dbReference type="InterPro" id="IPR036188">
    <property type="entry name" value="FAD/NAD-bd_sf"/>
</dbReference>
<dbReference type="Pfam" id="PF05834">
    <property type="entry name" value="Lycopene_cycl"/>
    <property type="match status" value="1"/>
</dbReference>
<keyword evidence="2" id="KW-1185">Reference proteome</keyword>
<accession>A0A7Y9C816</accession>
<evidence type="ECO:0000313" key="2">
    <source>
        <dbReference type="Proteomes" id="UP000535020"/>
    </source>
</evidence>
<gene>
    <name evidence="1" type="ORF">HZF10_13590</name>
</gene>
<sequence length="383" mass="43414">MVFDYIFCGYGLSSQLLLVAMADAGSLTGKNVLILDDGRNEPRTWCFWESESSRLDGLVSRRWASAVFKSGSETEILRGKYVYKMLEPRHLEQDVSRRLACFSGISTLEATVVKILDDQSQVKVSTDKGVFIGKKVFNSIGRLNPPTKKSPLLLQHFVGWTIETTEPAFASETVTFMDFSIEQKSGTRFVYLLPFSETRALVEYTLFSPALLPESEYESGIADYLRSKRIGDFKIVGREKGVIPMTSHPFWKSNSKNVLHIGTAGGWTKPSTGYTLLHAEKMAARVPHFLSKGNGDFSEFHKAGRFAFYDEVFVSVLYHQNHLGRHIFSTLFRRARPDLLLKFLREETTPAEDLKILASCPKRLFIKHLVRRFISKSQSVKKV</sequence>
<evidence type="ECO:0000313" key="1">
    <source>
        <dbReference type="EMBL" id="NYA71957.1"/>
    </source>
</evidence>